<proteinExistence type="predicted"/>
<name>A0A9W4X2Q8_9GLOM</name>
<dbReference type="Proteomes" id="UP001153678">
    <property type="component" value="Unassembled WGS sequence"/>
</dbReference>
<evidence type="ECO:0000313" key="2">
    <source>
        <dbReference type="EMBL" id="CAI2197716.1"/>
    </source>
</evidence>
<reference evidence="2" key="1">
    <citation type="submission" date="2022-08" db="EMBL/GenBank/DDBJ databases">
        <authorList>
            <person name="Kallberg Y."/>
            <person name="Tangrot J."/>
            <person name="Rosling A."/>
        </authorList>
    </citation>
    <scope>NUCLEOTIDE SEQUENCE</scope>
    <source>
        <strain evidence="2">Wild A</strain>
    </source>
</reference>
<keyword evidence="1" id="KW-0175">Coiled coil</keyword>
<feature type="non-terminal residue" evidence="2">
    <location>
        <position position="203"/>
    </location>
</feature>
<gene>
    <name evidence="2" type="ORF">FWILDA_LOCUS18215</name>
</gene>
<feature type="coiled-coil region" evidence="1">
    <location>
        <begin position="12"/>
        <end position="42"/>
    </location>
</feature>
<evidence type="ECO:0000313" key="3">
    <source>
        <dbReference type="Proteomes" id="UP001153678"/>
    </source>
</evidence>
<evidence type="ECO:0000256" key="1">
    <source>
        <dbReference type="SAM" id="Coils"/>
    </source>
</evidence>
<keyword evidence="3" id="KW-1185">Reference proteome</keyword>
<accession>A0A9W4X2Q8</accession>
<dbReference type="AlphaFoldDB" id="A0A9W4X2Q8"/>
<comment type="caution">
    <text evidence="2">The sequence shown here is derived from an EMBL/GenBank/DDBJ whole genome shotgun (WGS) entry which is preliminary data.</text>
</comment>
<dbReference type="EMBL" id="CAMKVN010016917">
    <property type="protein sequence ID" value="CAI2197716.1"/>
    <property type="molecule type" value="Genomic_DNA"/>
</dbReference>
<dbReference type="OrthoDB" id="2369402at2759"/>
<organism evidence="2 3">
    <name type="scientific">Funneliformis geosporum</name>
    <dbReference type="NCBI Taxonomy" id="1117311"/>
    <lineage>
        <taxon>Eukaryota</taxon>
        <taxon>Fungi</taxon>
        <taxon>Fungi incertae sedis</taxon>
        <taxon>Mucoromycota</taxon>
        <taxon>Glomeromycotina</taxon>
        <taxon>Glomeromycetes</taxon>
        <taxon>Glomerales</taxon>
        <taxon>Glomeraceae</taxon>
        <taxon>Funneliformis</taxon>
    </lineage>
</organism>
<sequence length="203" mass="23333">MPRISKQARHLKKAREIEVKKLEAMKNDKKRKIDKILNYMDEPKLENTLELLIRLNNTNSGIALSKEDRQRMDLISSVQQLSDKEISAANHLITTMCYPKGPNESKLISPYLQNMAIMASSFGILVDESTQGEAKYFVLCYQFWNQKNQIPVITVTHLENIPRCNANTVSDTVIKYIQQDGIFFDKCALWVIDNTAYMSGEKK</sequence>
<protein>
    <submittedName>
        <fullName evidence="2">3891_t:CDS:1</fullName>
    </submittedName>
</protein>